<accession>A0A822XMM9</accession>
<keyword evidence="3" id="KW-1185">Reference proteome</keyword>
<organism evidence="2 3">
    <name type="scientific">Nelumbo nucifera</name>
    <name type="common">Sacred lotus</name>
    <dbReference type="NCBI Taxonomy" id="4432"/>
    <lineage>
        <taxon>Eukaryota</taxon>
        <taxon>Viridiplantae</taxon>
        <taxon>Streptophyta</taxon>
        <taxon>Embryophyta</taxon>
        <taxon>Tracheophyta</taxon>
        <taxon>Spermatophyta</taxon>
        <taxon>Magnoliopsida</taxon>
        <taxon>Proteales</taxon>
        <taxon>Nelumbonaceae</taxon>
        <taxon>Nelumbo</taxon>
    </lineage>
</organism>
<comment type="caution">
    <text evidence="2">The sequence shown here is derived from an EMBL/GenBank/DDBJ whole genome shotgun (WGS) entry which is preliminary data.</text>
</comment>
<sequence>MSSRGRAPTPSLQEPNRPKDFLPKRSPLATKPLK</sequence>
<protein>
    <submittedName>
        <fullName evidence="2">Uncharacterized protein</fullName>
    </submittedName>
</protein>
<evidence type="ECO:0000313" key="2">
    <source>
        <dbReference type="EMBL" id="DAD21630.1"/>
    </source>
</evidence>
<feature type="region of interest" description="Disordered" evidence="1">
    <location>
        <begin position="1"/>
        <end position="34"/>
    </location>
</feature>
<name>A0A822XMM9_NELNU</name>
<proteinExistence type="predicted"/>
<dbReference type="Proteomes" id="UP000607653">
    <property type="component" value="Unassembled WGS sequence"/>
</dbReference>
<dbReference type="EMBL" id="DUZY01000001">
    <property type="protein sequence ID" value="DAD21630.1"/>
    <property type="molecule type" value="Genomic_DNA"/>
</dbReference>
<gene>
    <name evidence="2" type="ORF">HUJ06_023093</name>
</gene>
<evidence type="ECO:0000313" key="3">
    <source>
        <dbReference type="Proteomes" id="UP000607653"/>
    </source>
</evidence>
<evidence type="ECO:0000256" key="1">
    <source>
        <dbReference type="SAM" id="MobiDB-lite"/>
    </source>
</evidence>
<dbReference type="AlphaFoldDB" id="A0A822XMM9"/>
<reference evidence="2 3" key="1">
    <citation type="journal article" date="2020" name="Mol. Biol. Evol.">
        <title>Distinct Expression and Methylation Patterns for Genes with Different Fates following a Single Whole-Genome Duplication in Flowering Plants.</title>
        <authorList>
            <person name="Shi T."/>
            <person name="Rahmani R.S."/>
            <person name="Gugger P.F."/>
            <person name="Wang M."/>
            <person name="Li H."/>
            <person name="Zhang Y."/>
            <person name="Li Z."/>
            <person name="Wang Q."/>
            <person name="Van de Peer Y."/>
            <person name="Marchal K."/>
            <person name="Chen J."/>
        </authorList>
    </citation>
    <scope>NUCLEOTIDE SEQUENCE [LARGE SCALE GENOMIC DNA]</scope>
    <source>
        <tissue evidence="2">Leaf</tissue>
    </source>
</reference>